<evidence type="ECO:0000313" key="3">
    <source>
        <dbReference type="EMBL" id="TQF17918.1"/>
    </source>
</evidence>
<reference evidence="3 4" key="1">
    <citation type="submission" date="2019-06" db="EMBL/GenBank/DDBJ databases">
        <authorList>
            <person name="Livingstone P."/>
            <person name="Whitworth D."/>
        </authorList>
    </citation>
    <scope>NUCLEOTIDE SEQUENCE [LARGE SCALE GENOMIC DNA]</scope>
    <source>
        <strain evidence="3 4">AM401</strain>
    </source>
</reference>
<feature type="region of interest" description="Disordered" evidence="2">
    <location>
        <begin position="97"/>
        <end position="126"/>
    </location>
</feature>
<keyword evidence="4" id="KW-1185">Reference proteome</keyword>
<gene>
    <name evidence="3" type="ORF">FJV41_00810</name>
</gene>
<evidence type="ECO:0000256" key="1">
    <source>
        <dbReference type="SAM" id="Coils"/>
    </source>
</evidence>
<dbReference type="OrthoDB" id="5383444at2"/>
<evidence type="ECO:0000256" key="2">
    <source>
        <dbReference type="SAM" id="MobiDB-lite"/>
    </source>
</evidence>
<keyword evidence="1" id="KW-0175">Coiled coil</keyword>
<accession>A0A540X9V5</accession>
<proteinExistence type="predicted"/>
<name>A0A540X9V5_9BACT</name>
<dbReference type="AlphaFoldDB" id="A0A540X9V5"/>
<protein>
    <submittedName>
        <fullName evidence="3">Uncharacterized protein</fullName>
    </submittedName>
</protein>
<comment type="caution">
    <text evidence="3">The sequence shown here is derived from an EMBL/GenBank/DDBJ whole genome shotgun (WGS) entry which is preliminary data.</text>
</comment>
<dbReference type="RefSeq" id="WP_141640434.1">
    <property type="nucleotide sequence ID" value="NZ_VIFM01000002.1"/>
</dbReference>
<organism evidence="3 4">
    <name type="scientific">Myxococcus llanfairpwllgwyngyllgogerychwyrndrobwllllantysiliogogogochensis</name>
    <dbReference type="NCBI Taxonomy" id="2590453"/>
    <lineage>
        <taxon>Bacteria</taxon>
        <taxon>Pseudomonadati</taxon>
        <taxon>Myxococcota</taxon>
        <taxon>Myxococcia</taxon>
        <taxon>Myxococcales</taxon>
        <taxon>Cystobacterineae</taxon>
        <taxon>Myxococcaceae</taxon>
        <taxon>Myxococcus</taxon>
    </lineage>
</organism>
<feature type="coiled-coil region" evidence="1">
    <location>
        <begin position="40"/>
        <end position="88"/>
    </location>
</feature>
<dbReference type="Proteomes" id="UP000315369">
    <property type="component" value="Unassembled WGS sequence"/>
</dbReference>
<evidence type="ECO:0000313" key="4">
    <source>
        <dbReference type="Proteomes" id="UP000315369"/>
    </source>
</evidence>
<dbReference type="EMBL" id="VIFM01000002">
    <property type="protein sequence ID" value="TQF17918.1"/>
    <property type="molecule type" value="Genomic_DNA"/>
</dbReference>
<sequence>MEATRRNEAALWRRAWLPWGLLAGVCVLCGSAAWASSRSVSALAERGAQLEREAAESEARVAELQALREAMARRLRVLEQQHQSARAEVLTAAAACSLAPPEAPQSQGRSEPRRSGSAKGKKSARR</sequence>